<dbReference type="EMBL" id="VFOS01000001">
    <property type="protein sequence ID" value="TQL64944.1"/>
    <property type="molecule type" value="Genomic_DNA"/>
</dbReference>
<sequence>MAIACLVALAASACGTIPTTDAQNPVLRAKPVEDAMRDSGFALQCTNEDAATGVARDNTYPWRAAYFIGRGPDIGAALDAITNAGFTFKGQPHRDLATLPAAVPVPPDETVEDTAVAWDTATGTDGAGWSIGYYKDEFTLACGDVDRWGTVIHLRAGEIGIVTNLMLPELN</sequence>
<organism evidence="1 2">
    <name type="scientific">Rarobacter faecitabidus</name>
    <dbReference type="NCBI Taxonomy" id="13243"/>
    <lineage>
        <taxon>Bacteria</taxon>
        <taxon>Bacillati</taxon>
        <taxon>Actinomycetota</taxon>
        <taxon>Actinomycetes</taxon>
        <taxon>Micrococcales</taxon>
        <taxon>Rarobacteraceae</taxon>
        <taxon>Rarobacter</taxon>
    </lineage>
</organism>
<dbReference type="RefSeq" id="WP_142120257.1">
    <property type="nucleotide sequence ID" value="NZ_BAAASV010000002.1"/>
</dbReference>
<dbReference type="Proteomes" id="UP000315389">
    <property type="component" value="Unassembled WGS sequence"/>
</dbReference>
<protein>
    <submittedName>
        <fullName evidence="1">Uncharacterized protein</fullName>
    </submittedName>
</protein>
<evidence type="ECO:0000313" key="1">
    <source>
        <dbReference type="EMBL" id="TQL64944.1"/>
    </source>
</evidence>
<dbReference type="OrthoDB" id="9835151at2"/>
<accession>A0A542ZX65</accession>
<name>A0A542ZX65_RARFA</name>
<gene>
    <name evidence="1" type="ORF">FB461_1476</name>
</gene>
<comment type="caution">
    <text evidence="1">The sequence shown here is derived from an EMBL/GenBank/DDBJ whole genome shotgun (WGS) entry which is preliminary data.</text>
</comment>
<evidence type="ECO:0000313" key="2">
    <source>
        <dbReference type="Proteomes" id="UP000315389"/>
    </source>
</evidence>
<keyword evidence="2" id="KW-1185">Reference proteome</keyword>
<reference evidence="1 2" key="1">
    <citation type="submission" date="2019-06" db="EMBL/GenBank/DDBJ databases">
        <title>Sequencing the genomes of 1000 actinobacteria strains.</title>
        <authorList>
            <person name="Klenk H.-P."/>
        </authorList>
    </citation>
    <scope>NUCLEOTIDE SEQUENCE [LARGE SCALE GENOMIC DNA]</scope>
    <source>
        <strain evidence="1 2">DSM 4813</strain>
    </source>
</reference>
<dbReference type="AlphaFoldDB" id="A0A542ZX65"/>
<proteinExistence type="predicted"/>